<evidence type="ECO:0000313" key="4">
    <source>
        <dbReference type="EMBL" id="CAF4199134.1"/>
    </source>
</evidence>
<comment type="caution">
    <text evidence="4">The sequence shown here is derived from an EMBL/GenBank/DDBJ whole genome shotgun (WGS) entry which is preliminary data.</text>
</comment>
<accession>A0A8S2S581</accession>
<protein>
    <recommendedName>
        <fullName evidence="2">Tumour suppressor p53-binding protein-1 Tudor domain-containing protein</fullName>
    </recommendedName>
</protein>
<feature type="compositionally biased region" description="Polar residues" evidence="1">
    <location>
        <begin position="260"/>
        <end position="279"/>
    </location>
</feature>
<dbReference type="InterPro" id="IPR014722">
    <property type="entry name" value="Rib_uL2_dom2"/>
</dbReference>
<feature type="non-terminal residue" evidence="4">
    <location>
        <position position="1"/>
    </location>
</feature>
<evidence type="ECO:0000313" key="3">
    <source>
        <dbReference type="EMBL" id="CAF1391548.1"/>
    </source>
</evidence>
<dbReference type="CDD" id="cd20383">
    <property type="entry name" value="Tudor_53BP1"/>
    <property type="match status" value="1"/>
</dbReference>
<dbReference type="Gene3D" id="2.30.30.30">
    <property type="match status" value="1"/>
</dbReference>
<dbReference type="EMBL" id="CAJNOK010025559">
    <property type="protein sequence ID" value="CAF1391548.1"/>
    <property type="molecule type" value="Genomic_DNA"/>
</dbReference>
<feature type="compositionally biased region" description="Basic residues" evidence="1">
    <location>
        <begin position="24"/>
        <end position="36"/>
    </location>
</feature>
<dbReference type="InterPro" id="IPR015125">
    <property type="entry name" value="53-BP1_Tudor"/>
</dbReference>
<dbReference type="AlphaFoldDB" id="A0A8S2S581"/>
<dbReference type="Pfam" id="PF09038">
    <property type="entry name" value="53-BP1_Tudor"/>
    <property type="match status" value="1"/>
</dbReference>
<evidence type="ECO:0000256" key="1">
    <source>
        <dbReference type="SAM" id="MobiDB-lite"/>
    </source>
</evidence>
<feature type="domain" description="Tumour suppressor p53-binding protein-1 Tudor" evidence="2">
    <location>
        <begin position="153"/>
        <end position="261"/>
    </location>
</feature>
<organism evidence="4 5">
    <name type="scientific">Didymodactylos carnosus</name>
    <dbReference type="NCBI Taxonomy" id="1234261"/>
    <lineage>
        <taxon>Eukaryota</taxon>
        <taxon>Metazoa</taxon>
        <taxon>Spiralia</taxon>
        <taxon>Gnathifera</taxon>
        <taxon>Rotifera</taxon>
        <taxon>Eurotatoria</taxon>
        <taxon>Bdelloidea</taxon>
        <taxon>Philodinida</taxon>
        <taxon>Philodinidae</taxon>
        <taxon>Didymodactylos</taxon>
    </lineage>
</organism>
<dbReference type="EMBL" id="CAJOBA010047262">
    <property type="protein sequence ID" value="CAF4199134.1"/>
    <property type="molecule type" value="Genomic_DNA"/>
</dbReference>
<feature type="region of interest" description="Disordered" evidence="1">
    <location>
        <begin position="260"/>
        <end position="315"/>
    </location>
</feature>
<sequence length="315" mass="35650">RVIEEYSTSRIEIWPPPPVATITKARRRSVKAKRPSQSHFEVSKSKRRTPVKSVGKNSAITVSIITTPKRSDNSPKRKLFSSPVTNERDDTSSRSSTTVQEDNDDDDDLTIRSDNDDIICGSDVLDENNEVTDDCSGEEWWPPSMNNDDTPEIGTHVFAKWTDSHFYPGIVSDVMGNKFSIEFDDGARRQVKLNEIICRSYLEPNQDVMAQTQDGYFDHGVIKRLVKKKNGKLGYVVEKHGHEKWYPTRKIMLSMEQIGQLPNTPRTPQAENADNITSQGKRKRTSSATQSSINKKSKSSLSPKRAGKMPLKYRC</sequence>
<feature type="compositionally biased region" description="Basic residues" evidence="1">
    <location>
        <begin position="305"/>
        <end position="315"/>
    </location>
</feature>
<dbReference type="Proteomes" id="UP000677228">
    <property type="component" value="Unassembled WGS sequence"/>
</dbReference>
<dbReference type="Gene3D" id="2.30.30.140">
    <property type="match status" value="1"/>
</dbReference>
<dbReference type="Proteomes" id="UP000682733">
    <property type="component" value="Unassembled WGS sequence"/>
</dbReference>
<feature type="compositionally biased region" description="Polar residues" evidence="1">
    <location>
        <begin position="55"/>
        <end position="68"/>
    </location>
</feature>
<feature type="region of interest" description="Disordered" evidence="1">
    <location>
        <begin position="24"/>
        <end position="114"/>
    </location>
</feature>
<name>A0A8S2S581_9BILA</name>
<dbReference type="SUPFAM" id="SSF63748">
    <property type="entry name" value="Tudor/PWWP/MBT"/>
    <property type="match status" value="2"/>
</dbReference>
<evidence type="ECO:0000259" key="2">
    <source>
        <dbReference type="Pfam" id="PF09038"/>
    </source>
</evidence>
<feature type="compositionally biased region" description="Low complexity" evidence="1">
    <location>
        <begin position="291"/>
        <end position="304"/>
    </location>
</feature>
<evidence type="ECO:0000313" key="5">
    <source>
        <dbReference type="Proteomes" id="UP000682733"/>
    </source>
</evidence>
<proteinExistence type="predicted"/>
<reference evidence="4" key="1">
    <citation type="submission" date="2021-02" db="EMBL/GenBank/DDBJ databases">
        <authorList>
            <person name="Nowell W R."/>
        </authorList>
    </citation>
    <scope>NUCLEOTIDE SEQUENCE</scope>
</reference>
<gene>
    <name evidence="3" type="ORF">OVA965_LOCUS32600</name>
    <name evidence="4" type="ORF">TMI583_LOCUS33461</name>
</gene>